<evidence type="ECO:0000313" key="1">
    <source>
        <dbReference type="EMBL" id="MBA2780181.1"/>
    </source>
</evidence>
<keyword evidence="4" id="KW-1185">Reference proteome</keyword>
<evidence type="ECO:0000313" key="2">
    <source>
        <dbReference type="EMBL" id="MCG6663163.1"/>
    </source>
</evidence>
<accession>A0A7V9W353</accession>
<dbReference type="EMBL" id="JABFUB010000017">
    <property type="protein sequence ID" value="MCG6663163.1"/>
    <property type="molecule type" value="Genomic_DNA"/>
</dbReference>
<dbReference type="RefSeq" id="WP_181515654.1">
    <property type="nucleotide sequence ID" value="NZ_JABFUB010000017.1"/>
</dbReference>
<proteinExistence type="predicted"/>
<organism evidence="1 3">
    <name type="scientific">Billgrantia kenyensis</name>
    <dbReference type="NCBI Taxonomy" id="321266"/>
    <lineage>
        <taxon>Bacteria</taxon>
        <taxon>Pseudomonadati</taxon>
        <taxon>Pseudomonadota</taxon>
        <taxon>Gammaproteobacteria</taxon>
        <taxon>Oceanospirillales</taxon>
        <taxon>Halomonadaceae</taxon>
        <taxon>Billgrantia</taxon>
    </lineage>
</organism>
<reference evidence="2 4" key="1">
    <citation type="submission" date="2020-05" db="EMBL/GenBank/DDBJ databases">
        <title>Comparative genomic analysis of denitrifying bacteria from Halomonas genus.</title>
        <authorList>
            <person name="Wang L."/>
            <person name="Shao Z."/>
        </authorList>
    </citation>
    <scope>NUCLEOTIDE SEQUENCE [LARGE SCALE GENOMIC DNA]</scope>
    <source>
        <strain evidence="2 4">DSM 17331</strain>
    </source>
</reference>
<dbReference type="AlphaFoldDB" id="A0A7V9W353"/>
<dbReference type="Proteomes" id="UP000814353">
    <property type="component" value="Unassembled WGS sequence"/>
</dbReference>
<protein>
    <submittedName>
        <fullName evidence="1">DUF2716 domain-containing protein</fullName>
    </submittedName>
</protein>
<reference evidence="1 3" key="2">
    <citation type="submission" date="2020-07" db="EMBL/GenBank/DDBJ databases">
        <title>Identification of Halomonas strains.</title>
        <authorList>
            <person name="Xiao Z."/>
            <person name="Shen J."/>
        </authorList>
    </citation>
    <scope>NUCLEOTIDE SEQUENCE [LARGE SCALE GENOMIC DNA]</scope>
    <source>
        <strain evidence="1 3">DSM 17331</strain>
    </source>
</reference>
<dbReference type="Proteomes" id="UP000518091">
    <property type="component" value="Unassembled WGS sequence"/>
</dbReference>
<evidence type="ECO:0000313" key="4">
    <source>
        <dbReference type="Proteomes" id="UP000814353"/>
    </source>
</evidence>
<evidence type="ECO:0000313" key="3">
    <source>
        <dbReference type="Proteomes" id="UP000518091"/>
    </source>
</evidence>
<sequence length="145" mass="16801">MADIFGAVTGIKAAYDIARAAIDVNDQARLNTAISDIIDQLTSAQSGLLELQQQHHQLIEENRQLRRKIDKEARFEQYRLERTPDGDYVYFLKIEFESPEHPLHAICPKCKEDGRLSPLGEEQYFYHCKTCKTSYSRHPLPPLRR</sequence>
<gene>
    <name evidence="1" type="ORF">H1D44_14915</name>
    <name evidence="2" type="ORF">HOP48_16635</name>
</gene>
<dbReference type="EMBL" id="JACEFT010000021">
    <property type="protein sequence ID" value="MBA2780181.1"/>
    <property type="molecule type" value="Genomic_DNA"/>
</dbReference>
<name>A0A7V9W353_9GAMM</name>
<comment type="caution">
    <text evidence="1">The sequence shown here is derived from an EMBL/GenBank/DDBJ whole genome shotgun (WGS) entry which is preliminary data.</text>
</comment>